<reference evidence="1 2" key="1">
    <citation type="submission" date="2021-02" db="EMBL/GenBank/DDBJ databases">
        <authorList>
            <person name="Park J.-S."/>
        </authorList>
    </citation>
    <scope>NUCLEOTIDE SEQUENCE [LARGE SCALE GENOMIC DNA]</scope>
    <source>
        <strain evidence="1 2">188UL20-2</strain>
    </source>
</reference>
<name>A0ABS2HKI2_9VIBR</name>
<accession>A0ABS2HKI2</accession>
<sequence length="270" mass="30971">MSFIVTGNLSQLFNGISPHQLFDGHSTLKRSQQRIDDLLGCIDLTRKLRALCVRPQQNASQQSKLIQQAGKELIHHTQRMCRDRQLTSLSERRMLKQEVEALVFSISDNTLASNLIQHGRIIRSMIYLLDKQIVQFMSQSGKLFLVGDYNEKWMRVMSAIEALTQYRIALSDSNGISLLRVTGRGLVLQNKLREVNDIHKLTKFDQTNVLGKLDEVNHYHGLEGNEDEIAVQLYKLSSQISAITLEVYREIIVETCELIWTSDSREWIDA</sequence>
<gene>
    <name evidence="1" type="ORF">JQC93_11570</name>
</gene>
<dbReference type="RefSeq" id="WP_205158597.1">
    <property type="nucleotide sequence ID" value="NZ_JAFEUM010000004.1"/>
</dbReference>
<proteinExistence type="predicted"/>
<organism evidence="1 2">
    <name type="scientific">Vibrio ulleungensis</name>
    <dbReference type="NCBI Taxonomy" id="2807619"/>
    <lineage>
        <taxon>Bacteria</taxon>
        <taxon>Pseudomonadati</taxon>
        <taxon>Pseudomonadota</taxon>
        <taxon>Gammaproteobacteria</taxon>
        <taxon>Vibrionales</taxon>
        <taxon>Vibrionaceae</taxon>
        <taxon>Vibrio</taxon>
    </lineage>
</organism>
<evidence type="ECO:0000313" key="1">
    <source>
        <dbReference type="EMBL" id="MBM7037042.1"/>
    </source>
</evidence>
<keyword evidence="2" id="KW-1185">Reference proteome</keyword>
<dbReference type="EMBL" id="JAFEUM010000004">
    <property type="protein sequence ID" value="MBM7037042.1"/>
    <property type="molecule type" value="Genomic_DNA"/>
</dbReference>
<dbReference type="Proteomes" id="UP000809621">
    <property type="component" value="Unassembled WGS sequence"/>
</dbReference>
<comment type="caution">
    <text evidence="1">The sequence shown here is derived from an EMBL/GenBank/DDBJ whole genome shotgun (WGS) entry which is preliminary data.</text>
</comment>
<evidence type="ECO:0008006" key="3">
    <source>
        <dbReference type="Google" id="ProtNLM"/>
    </source>
</evidence>
<protein>
    <recommendedName>
        <fullName evidence="3">DUF403 domain-containing protein</fullName>
    </recommendedName>
</protein>
<evidence type="ECO:0000313" key="2">
    <source>
        <dbReference type="Proteomes" id="UP000809621"/>
    </source>
</evidence>